<accession>A0ABW5BXW8</accession>
<dbReference type="Gene3D" id="3.40.630.40">
    <property type="entry name" value="Zn-dependent exopeptidases"/>
    <property type="match status" value="1"/>
</dbReference>
<dbReference type="RefSeq" id="WP_247346065.1">
    <property type="nucleotide sequence ID" value="NZ_CP095550.1"/>
</dbReference>
<dbReference type="InterPro" id="IPR050695">
    <property type="entry name" value="N-acetylmuramoyl_amidase_3"/>
</dbReference>
<evidence type="ECO:0000259" key="2">
    <source>
        <dbReference type="SMART" id="SM00646"/>
    </source>
</evidence>
<name>A0ABW5BXW8_9BACI</name>
<dbReference type="CDD" id="cd02696">
    <property type="entry name" value="MurNAc-LAA"/>
    <property type="match status" value="1"/>
</dbReference>
<evidence type="ECO:0000256" key="1">
    <source>
        <dbReference type="ARBA" id="ARBA00022801"/>
    </source>
</evidence>
<evidence type="ECO:0000313" key="3">
    <source>
        <dbReference type="EMBL" id="MFD2214707.1"/>
    </source>
</evidence>
<keyword evidence="4" id="KW-1185">Reference proteome</keyword>
<comment type="caution">
    <text evidence="3">The sequence shown here is derived from an EMBL/GenBank/DDBJ whole genome shotgun (WGS) entry which is preliminary data.</text>
</comment>
<dbReference type="InterPro" id="IPR002508">
    <property type="entry name" value="MurNAc-LAA_cat"/>
</dbReference>
<dbReference type="PANTHER" id="PTHR30404:SF0">
    <property type="entry name" value="N-ACETYLMURAMOYL-L-ALANINE AMIDASE AMIC"/>
    <property type="match status" value="1"/>
</dbReference>
<gene>
    <name evidence="3" type="ORF">ACFSKK_13540</name>
</gene>
<sequence>MKIMIDAGHGYSTPGKQTVDGMKEYEFNRAVAIEMKTRFTSYEGVTILFSHSDEKDVPLNERTTKANQAKVDLFVSIHANAHGNGKEWTSAEGIETFIYTSRPKTALGLASKVQEALVHRTCRKNRGVKSAGFHVLKATKMTAILCECGFMTNKTEAKLLRTAAYQKTCAEAIFEGIESYYKLKK</sequence>
<dbReference type="SUPFAM" id="SSF53187">
    <property type="entry name" value="Zn-dependent exopeptidases"/>
    <property type="match status" value="1"/>
</dbReference>
<dbReference type="EMBL" id="JBHUIK010000003">
    <property type="protein sequence ID" value="MFD2214707.1"/>
    <property type="molecule type" value="Genomic_DNA"/>
</dbReference>
<feature type="domain" description="MurNAc-LAA" evidence="2">
    <location>
        <begin position="63"/>
        <end position="178"/>
    </location>
</feature>
<protein>
    <submittedName>
        <fullName evidence="3">N-acetylmuramoyl-L-alanine amidase</fullName>
    </submittedName>
</protein>
<dbReference type="Pfam" id="PF01520">
    <property type="entry name" value="Amidase_3"/>
    <property type="match status" value="1"/>
</dbReference>
<organism evidence="3 4">
    <name type="scientific">Metabacillus endolithicus</name>
    <dbReference type="NCBI Taxonomy" id="1535204"/>
    <lineage>
        <taxon>Bacteria</taxon>
        <taxon>Bacillati</taxon>
        <taxon>Bacillota</taxon>
        <taxon>Bacilli</taxon>
        <taxon>Bacillales</taxon>
        <taxon>Bacillaceae</taxon>
        <taxon>Metabacillus</taxon>
    </lineage>
</organism>
<dbReference type="Proteomes" id="UP001597318">
    <property type="component" value="Unassembled WGS sequence"/>
</dbReference>
<dbReference type="SMART" id="SM00646">
    <property type="entry name" value="Ami_3"/>
    <property type="match status" value="1"/>
</dbReference>
<proteinExistence type="predicted"/>
<reference evidence="4" key="1">
    <citation type="journal article" date="2019" name="Int. J. Syst. Evol. Microbiol.">
        <title>The Global Catalogue of Microorganisms (GCM) 10K type strain sequencing project: providing services to taxonomists for standard genome sequencing and annotation.</title>
        <authorList>
            <consortium name="The Broad Institute Genomics Platform"/>
            <consortium name="The Broad Institute Genome Sequencing Center for Infectious Disease"/>
            <person name="Wu L."/>
            <person name="Ma J."/>
        </authorList>
    </citation>
    <scope>NUCLEOTIDE SEQUENCE [LARGE SCALE GENOMIC DNA]</scope>
    <source>
        <strain evidence="4">CGMCC 1.15474</strain>
    </source>
</reference>
<keyword evidence="1" id="KW-0378">Hydrolase</keyword>
<dbReference type="PANTHER" id="PTHR30404">
    <property type="entry name" value="N-ACETYLMURAMOYL-L-ALANINE AMIDASE"/>
    <property type="match status" value="1"/>
</dbReference>
<evidence type="ECO:0000313" key="4">
    <source>
        <dbReference type="Proteomes" id="UP001597318"/>
    </source>
</evidence>